<proteinExistence type="predicted"/>
<feature type="chain" id="PRO_5026863844" description="DUF2268 domain-containing protein" evidence="1">
    <location>
        <begin position="21"/>
        <end position="327"/>
    </location>
</feature>
<dbReference type="EMBL" id="WNKX01000004">
    <property type="protein sequence ID" value="MTW10379.1"/>
    <property type="molecule type" value="Genomic_DNA"/>
</dbReference>
<sequence>MLRLAATALLTLILAEPACAAPVQFDFHSNFLLNLHSFLYNAAQRPDGLQRSAWETQPTPQEMQQLQSAVEYYRATYAKRHPVFDDELGYITDTLAADDQRRDAEGLALPQALAHTLHSAAAAYARTAWPAQDQMNREWIAKVRELNLRYGPEIQARASVWFGQDYPPSIRVDVVPQTGTRQGAYTFDQPPHSIIPSGSAEYQGFAALEMLYHEASHAGAVQPLMDALDKAAQAQGRDAGDLWHVLQFFTVGEATRQVLAAHGIAYTPYADKKNLYAIAWPQYVKPINAIWQPYLAGKMKYGEAVAELVKHLPPSASVQPGPQENRQ</sequence>
<feature type="signal peptide" evidence="1">
    <location>
        <begin position="1"/>
        <end position="20"/>
    </location>
</feature>
<gene>
    <name evidence="2" type="ORF">GM658_07150</name>
</gene>
<keyword evidence="1" id="KW-0732">Signal</keyword>
<dbReference type="Proteomes" id="UP000472320">
    <property type="component" value="Unassembled WGS sequence"/>
</dbReference>
<evidence type="ECO:0000256" key="1">
    <source>
        <dbReference type="SAM" id="SignalP"/>
    </source>
</evidence>
<evidence type="ECO:0000313" key="2">
    <source>
        <dbReference type="EMBL" id="MTW10379.1"/>
    </source>
</evidence>
<organism evidence="2 3">
    <name type="scientific">Massilia eburnea</name>
    <dbReference type="NCBI Taxonomy" id="1776165"/>
    <lineage>
        <taxon>Bacteria</taxon>
        <taxon>Pseudomonadati</taxon>
        <taxon>Pseudomonadota</taxon>
        <taxon>Betaproteobacteria</taxon>
        <taxon>Burkholderiales</taxon>
        <taxon>Oxalobacteraceae</taxon>
        <taxon>Telluria group</taxon>
        <taxon>Massilia</taxon>
    </lineage>
</organism>
<comment type="caution">
    <text evidence="2">The sequence shown here is derived from an EMBL/GenBank/DDBJ whole genome shotgun (WGS) entry which is preliminary data.</text>
</comment>
<name>A0A6L6QDX1_9BURK</name>
<dbReference type="OrthoDB" id="6282766at2"/>
<accession>A0A6L6QDX1</accession>
<dbReference type="AlphaFoldDB" id="A0A6L6QDX1"/>
<reference evidence="2 3" key="1">
    <citation type="submission" date="2019-11" db="EMBL/GenBank/DDBJ databases">
        <title>Type strains purchased from KCTC, JCM and DSMZ.</title>
        <authorList>
            <person name="Lu H."/>
        </authorList>
    </citation>
    <scope>NUCLEOTIDE SEQUENCE [LARGE SCALE GENOMIC DNA]</scope>
    <source>
        <strain evidence="2 3">JCM 31587</strain>
    </source>
</reference>
<evidence type="ECO:0000313" key="3">
    <source>
        <dbReference type="Proteomes" id="UP000472320"/>
    </source>
</evidence>
<keyword evidence="3" id="KW-1185">Reference proteome</keyword>
<protein>
    <recommendedName>
        <fullName evidence="4">DUF2268 domain-containing protein</fullName>
    </recommendedName>
</protein>
<evidence type="ECO:0008006" key="4">
    <source>
        <dbReference type="Google" id="ProtNLM"/>
    </source>
</evidence>
<dbReference type="RefSeq" id="WP_155453320.1">
    <property type="nucleotide sequence ID" value="NZ_WNKX01000004.1"/>
</dbReference>